<sequence>MTDSTTATGSAAAAGSASPAGSSASRTSSAKDGAGVTSSTRPSANSNTNLGPLPSPSPSSTTFPPGLADDPTSLPSSSSNTSITVKVLPHAMEKSSNNITAATAASIKDAAAGDKASPYGTRSRNRNGAARPNYAEDRDIDMEIFDGYPERKDDDSKKTTSSRQPGASSTSSTILAATTSHAGGPRSANGSSRKPLPDESSKHSSTSHNNVKDSPSHQSHHQNNHTSSTMPSISASANGTSHSTNGTPATNGTTTKGKKRKATSLAAAAATATTDASSVASGTQTPSASSVNGKDTASSLSSAVQRRLGSGAQSGGTHRNGFGETNMVSFEDCMGHPKDGKMIADDGTVFAVEDHVYLVCEPPGEPYYLGRIMEFLHQKNDTSNPVDAIRVNWYYRPKDIGRKIQDTRMVFATMHSDISPLTSLRGKCQIRHKADIADLASYKRSPDCFWFEKLYDRYIQKNYEVIPTSQVINVPEHVKKVLDEHWKYVLTEQGRGKELTSAVKTCKRCTTYCANNDSVDCAVCQNTYHMNCVKPPLLKKPSRGFAWSCAACSRAHERKLEGRDTPNNAESNIDGEDDEGLDDEDEDMGGCDIHTGRTSRTSPASDAHQPPTPEQIYHASLWPYRYLGMHCKVEDALDLDDRIFPRASTRLGLKHQAIVTPWPGRPVEYVKPLDFKKGKGNKYTKAEQAALEKERQEKESRPAWIQDEPKGFVQRGGDDTVTLLYKPPKDCGINNVSDQDIDDYMTTVRSMAVSLGLPAQSTNLQDVGRDLLFKHSFDAEAALKELPKVPKETFKEPELTSAELKKFEEGVGKFGSELHSVMKHCKLKPATVTRFYYTWKKTDRGKQVWGNFSGRKGKKDAKKAEAAANKLADDVADPHDDSAFDTEKAKERKKGFLCKFCGTKSSRQWRRAPQIVVSAVTENGGKNGKDKKEQYIQALCRRCAELWRRYAIQWEDIEEVAKKVAQTGGRGWRKNVDMELYKELLAADEMVNNIRYSTPDPAAAASPAKSSNVHSAAQEPPRKKLKGMSDKDADQTASEAGSVVNVVVSTKKKEKVVEKPPPPPPAPEMPKPCTLPCAICREMEPMGDQHISCKECRLTVHRNCYGVIDSRPSGKWTCDTCVNDKTPQVAIAYKCLLCPIDYTEHDFVEPPKISHKKKTEREREKDRVERENALKAAEYYRKKQEETNRPVNPREPLKRTTDNNWVHVTCAVWTPEVKFGNAKALGPSEGMALIPKARFDEVCKVCKRNGGACVFCHQCRAPVHVECGHQAGYVLGFDVTPVKGSRRDQHNIVTVNGESGIMSAVIWCKEHVPTKTTVHPMHEIVSENGMTVLQLYAQNFKQADLALTGCAKKANQITVASKNSTSPTTSAAQPNRRASLVATVNGDHDHRQPKGVDSFTKICLTCNTASSVKWHPINESQERELVNGNADKTLSEARKFVDQRSFQCHKCKKEGRRPVPYQPPIKRESTPTPEPIRQDSQGPPPALPRAAAVPPEPRRGSRGSHAWSPPMRPNPGPPAPIYPPALQAPHAGPPPISSPVTAAPPVQPPPLPPVIGTRGPAVHSHPPPPTYGPANRSYDWQRPAANHIPPPLHPPRDLMNGGPSSPPMVMPALAPPLRPGFIPTTPHPGPPPSLNGHMSQPYVNGVPPSPRRSSGGPTPPLPLTNGTSYHGHHAHAPTHAHSHAHSHGHSHGHGHTHGYGHGHGHSNGHGHGHGGVDLRSHMIAPVTQSPEMGYIRQWNHGRTHHSSPPPPALREPSYTLPQPQPPAREERPAASASPSIRHLLS</sequence>
<feature type="compositionally biased region" description="Low complexity" evidence="6">
    <location>
        <begin position="45"/>
        <end position="81"/>
    </location>
</feature>
<dbReference type="Pfam" id="PF00628">
    <property type="entry name" value="PHD"/>
    <property type="match status" value="1"/>
</dbReference>
<keyword evidence="3" id="KW-0862">Zinc</keyword>
<reference evidence="11" key="1">
    <citation type="journal article" date="2023" name="Mol. Phylogenet. Evol.">
        <title>Genome-scale phylogeny and comparative genomics of the fungal order Sordariales.</title>
        <authorList>
            <person name="Hensen N."/>
            <person name="Bonometti L."/>
            <person name="Westerberg I."/>
            <person name="Brannstrom I.O."/>
            <person name="Guillou S."/>
            <person name="Cros-Aarteil S."/>
            <person name="Calhoun S."/>
            <person name="Haridas S."/>
            <person name="Kuo A."/>
            <person name="Mondo S."/>
            <person name="Pangilinan J."/>
            <person name="Riley R."/>
            <person name="LaButti K."/>
            <person name="Andreopoulos B."/>
            <person name="Lipzen A."/>
            <person name="Chen C."/>
            <person name="Yan M."/>
            <person name="Daum C."/>
            <person name="Ng V."/>
            <person name="Clum A."/>
            <person name="Steindorff A."/>
            <person name="Ohm R.A."/>
            <person name="Martin F."/>
            <person name="Silar P."/>
            <person name="Natvig D.O."/>
            <person name="Lalanne C."/>
            <person name="Gautier V."/>
            <person name="Ament-Velasquez S.L."/>
            <person name="Kruys A."/>
            <person name="Hutchinson M.I."/>
            <person name="Powell A.J."/>
            <person name="Barry K."/>
            <person name="Miller A.N."/>
            <person name="Grigoriev I.V."/>
            <person name="Debuchy R."/>
            <person name="Gladieux P."/>
            <person name="Hiltunen Thoren M."/>
            <person name="Johannesson H."/>
        </authorList>
    </citation>
    <scope>NUCLEOTIDE SEQUENCE</scope>
    <source>
        <strain evidence="11">CBS 990.96</strain>
    </source>
</reference>
<feature type="region of interest" description="Disordered" evidence="6">
    <location>
        <begin position="109"/>
        <end position="323"/>
    </location>
</feature>
<evidence type="ECO:0000256" key="6">
    <source>
        <dbReference type="SAM" id="MobiDB-lite"/>
    </source>
</evidence>
<feature type="compositionally biased region" description="Low complexity" evidence="6">
    <location>
        <begin position="263"/>
        <end position="281"/>
    </location>
</feature>
<dbReference type="GO" id="GO:0048189">
    <property type="term" value="C:Lid2 complex"/>
    <property type="evidence" value="ECO:0007669"/>
    <property type="project" value="TreeGrafter"/>
</dbReference>
<feature type="compositionally biased region" description="Polar residues" evidence="6">
    <location>
        <begin position="282"/>
        <end position="304"/>
    </location>
</feature>
<dbReference type="InterPro" id="IPR001965">
    <property type="entry name" value="Znf_PHD"/>
</dbReference>
<keyword evidence="4" id="KW-0539">Nucleus</keyword>
<keyword evidence="2 5" id="KW-0863">Zinc-finger</keyword>
<evidence type="ECO:0000259" key="9">
    <source>
        <dbReference type="PROSITE" id="PS51156"/>
    </source>
</evidence>
<dbReference type="Pfam" id="PF13831">
    <property type="entry name" value="PHD_2"/>
    <property type="match status" value="1"/>
</dbReference>
<dbReference type="FunFam" id="3.30.40.10:FF:000899">
    <property type="entry name" value="PHD finger and BAH domain-containing protein"/>
    <property type="match status" value="1"/>
</dbReference>
<feature type="region of interest" description="Disordered" evidence="6">
    <location>
        <begin position="1"/>
        <end position="81"/>
    </location>
</feature>
<dbReference type="Gene3D" id="3.30.40.10">
    <property type="entry name" value="Zinc/RING finger domain, C3HC4 (zinc finger)"/>
    <property type="match status" value="3"/>
</dbReference>
<dbReference type="InterPro" id="IPR034732">
    <property type="entry name" value="EPHD"/>
</dbReference>
<feature type="compositionally biased region" description="Low complexity" evidence="6">
    <location>
        <begin position="1000"/>
        <end position="1011"/>
    </location>
</feature>
<feature type="domain" description="ELM2" evidence="9">
    <location>
        <begin position="647"/>
        <end position="790"/>
    </location>
</feature>
<feature type="compositionally biased region" description="Low complexity" evidence="6">
    <location>
        <begin position="1"/>
        <end position="30"/>
    </location>
</feature>
<feature type="compositionally biased region" description="Acidic residues" evidence="6">
    <location>
        <begin position="573"/>
        <end position="589"/>
    </location>
</feature>
<proteinExistence type="predicted"/>
<dbReference type="InterPro" id="IPR013083">
    <property type="entry name" value="Znf_RING/FYVE/PHD"/>
</dbReference>
<dbReference type="InterPro" id="IPR000949">
    <property type="entry name" value="ELM2_dom"/>
</dbReference>
<feature type="region of interest" description="Disordered" evidence="6">
    <location>
        <begin position="1621"/>
        <end position="1718"/>
    </location>
</feature>
<feature type="compositionally biased region" description="Low complexity" evidence="6">
    <location>
        <begin position="244"/>
        <end position="255"/>
    </location>
</feature>
<dbReference type="Proteomes" id="UP001301958">
    <property type="component" value="Unassembled WGS sequence"/>
</dbReference>
<dbReference type="EMBL" id="MU865353">
    <property type="protein sequence ID" value="KAK4226125.1"/>
    <property type="molecule type" value="Genomic_DNA"/>
</dbReference>
<evidence type="ECO:0000256" key="3">
    <source>
        <dbReference type="ARBA" id="ARBA00022833"/>
    </source>
</evidence>
<accession>A0AAN7BMH7</accession>
<dbReference type="PANTHER" id="PTHR47672:SF1">
    <property type="entry name" value="E3 UBIQUITIN-PROTEIN LIGASE SNT2"/>
    <property type="match status" value="1"/>
</dbReference>
<gene>
    <name evidence="11" type="ORF">QBC38DRAFT_237994</name>
</gene>
<evidence type="ECO:0000313" key="12">
    <source>
        <dbReference type="Proteomes" id="UP001301958"/>
    </source>
</evidence>
<dbReference type="SUPFAM" id="SSF57903">
    <property type="entry name" value="FYVE/PHD zinc finger"/>
    <property type="match status" value="2"/>
</dbReference>
<evidence type="ECO:0000313" key="11">
    <source>
        <dbReference type="EMBL" id="KAK4226125.1"/>
    </source>
</evidence>
<dbReference type="SMART" id="SM00439">
    <property type="entry name" value="BAH"/>
    <property type="match status" value="1"/>
</dbReference>
<comment type="caution">
    <text evidence="11">The sequence shown here is derived from an EMBL/GenBank/DDBJ whole genome shotgun (WGS) entry which is preliminary data.</text>
</comment>
<feature type="compositionally biased region" description="Basic residues" evidence="6">
    <location>
        <begin position="1670"/>
        <end position="1712"/>
    </location>
</feature>
<evidence type="ECO:0000256" key="4">
    <source>
        <dbReference type="ARBA" id="ARBA00023242"/>
    </source>
</evidence>
<dbReference type="GO" id="GO:0003682">
    <property type="term" value="F:chromatin binding"/>
    <property type="evidence" value="ECO:0007669"/>
    <property type="project" value="InterPro"/>
</dbReference>
<organism evidence="11 12">
    <name type="scientific">Podospora fimiseda</name>
    <dbReference type="NCBI Taxonomy" id="252190"/>
    <lineage>
        <taxon>Eukaryota</taxon>
        <taxon>Fungi</taxon>
        <taxon>Dikarya</taxon>
        <taxon>Ascomycota</taxon>
        <taxon>Pezizomycotina</taxon>
        <taxon>Sordariomycetes</taxon>
        <taxon>Sordariomycetidae</taxon>
        <taxon>Sordariales</taxon>
        <taxon>Podosporaceae</taxon>
        <taxon>Podospora</taxon>
    </lineage>
</organism>
<feature type="domain" description="PHD-type" evidence="7">
    <location>
        <begin position="503"/>
        <end position="555"/>
    </location>
</feature>
<feature type="domain" description="PHD-type" evidence="7">
    <location>
        <begin position="1074"/>
        <end position="1124"/>
    </location>
</feature>
<dbReference type="InterPro" id="IPR043151">
    <property type="entry name" value="BAH_sf"/>
</dbReference>
<dbReference type="InterPro" id="IPR001025">
    <property type="entry name" value="BAH_dom"/>
</dbReference>
<dbReference type="FunFam" id="2.30.30.490:FF:000018">
    <property type="entry name" value="Lid2 complex component snt2"/>
    <property type="match status" value="1"/>
</dbReference>
<evidence type="ECO:0000259" key="7">
    <source>
        <dbReference type="PROSITE" id="PS50016"/>
    </source>
</evidence>
<keyword evidence="1" id="KW-0479">Metal-binding</keyword>
<feature type="region of interest" description="Disordered" evidence="6">
    <location>
        <begin position="1739"/>
        <end position="1785"/>
    </location>
</feature>
<feature type="region of interest" description="Disordered" evidence="6">
    <location>
        <begin position="560"/>
        <end position="614"/>
    </location>
</feature>
<feature type="region of interest" description="Disordered" evidence="6">
    <location>
        <begin position="1451"/>
        <end position="1605"/>
    </location>
</feature>
<dbReference type="GO" id="GO:0008270">
    <property type="term" value="F:zinc ion binding"/>
    <property type="evidence" value="ECO:0007669"/>
    <property type="project" value="UniProtKB-KW"/>
</dbReference>
<evidence type="ECO:0000256" key="5">
    <source>
        <dbReference type="PROSITE-ProRule" id="PRU00146"/>
    </source>
</evidence>
<dbReference type="SMART" id="SM00249">
    <property type="entry name" value="PHD"/>
    <property type="match status" value="3"/>
</dbReference>
<dbReference type="GO" id="GO:0004842">
    <property type="term" value="F:ubiquitin-protein transferase activity"/>
    <property type="evidence" value="ECO:0007669"/>
    <property type="project" value="TreeGrafter"/>
</dbReference>
<dbReference type="Gene3D" id="2.30.30.490">
    <property type="match status" value="1"/>
</dbReference>
<protein>
    <submittedName>
        <fullName evidence="11">SANT domain-containing protein 2</fullName>
    </submittedName>
</protein>
<dbReference type="InterPro" id="IPR019787">
    <property type="entry name" value="Znf_PHD-finger"/>
</dbReference>
<dbReference type="CDD" id="cd15497">
    <property type="entry name" value="PHD1_Snt2p_like"/>
    <property type="match status" value="1"/>
</dbReference>
<feature type="compositionally biased region" description="Pro residues" evidence="6">
    <location>
        <begin position="1510"/>
        <end position="1523"/>
    </location>
</feature>
<dbReference type="Gene3D" id="1.10.10.60">
    <property type="entry name" value="Homeodomain-like"/>
    <property type="match status" value="1"/>
</dbReference>
<feature type="domain" description="PHD-type" evidence="10">
    <location>
        <begin position="1180"/>
        <end position="1312"/>
    </location>
</feature>
<dbReference type="GO" id="GO:0036205">
    <property type="term" value="P:histone catabolic process"/>
    <property type="evidence" value="ECO:0007669"/>
    <property type="project" value="TreeGrafter"/>
</dbReference>
<name>A0AAN7BMH7_9PEZI</name>
<dbReference type="PROSITE" id="PS51156">
    <property type="entry name" value="ELM2"/>
    <property type="match status" value="1"/>
</dbReference>
<feature type="compositionally biased region" description="Basic and acidic residues" evidence="6">
    <location>
        <begin position="148"/>
        <end position="158"/>
    </location>
</feature>
<dbReference type="PROSITE" id="PS51038">
    <property type="entry name" value="BAH"/>
    <property type="match status" value="1"/>
</dbReference>
<keyword evidence="12" id="KW-1185">Reference proteome</keyword>
<evidence type="ECO:0000259" key="10">
    <source>
        <dbReference type="PROSITE" id="PS51805"/>
    </source>
</evidence>
<feature type="compositionally biased region" description="Low complexity" evidence="6">
    <location>
        <begin position="167"/>
        <end position="182"/>
    </location>
</feature>
<dbReference type="PROSITE" id="PS51805">
    <property type="entry name" value="EPHD"/>
    <property type="match status" value="1"/>
</dbReference>
<feature type="domain" description="BAH" evidence="8">
    <location>
        <begin position="348"/>
        <end position="466"/>
    </location>
</feature>
<dbReference type="Pfam" id="PF01426">
    <property type="entry name" value="BAH"/>
    <property type="match status" value="1"/>
</dbReference>
<dbReference type="InterPro" id="IPR029617">
    <property type="entry name" value="Snt2"/>
</dbReference>
<evidence type="ECO:0000259" key="8">
    <source>
        <dbReference type="PROSITE" id="PS51038"/>
    </source>
</evidence>
<dbReference type="PANTHER" id="PTHR47672">
    <property type="entry name" value="E3 UBIQUITIN-PROTEIN LIGASE SNT2"/>
    <property type="match status" value="1"/>
</dbReference>
<dbReference type="InterPro" id="IPR011011">
    <property type="entry name" value="Znf_FYVE_PHD"/>
</dbReference>
<evidence type="ECO:0000256" key="1">
    <source>
        <dbReference type="ARBA" id="ARBA00022723"/>
    </source>
</evidence>
<feature type="compositionally biased region" description="Low complexity" evidence="6">
    <location>
        <begin position="1643"/>
        <end position="1656"/>
    </location>
</feature>
<evidence type="ECO:0000256" key="2">
    <source>
        <dbReference type="ARBA" id="ARBA00022771"/>
    </source>
</evidence>
<feature type="region of interest" description="Disordered" evidence="6">
    <location>
        <begin position="1000"/>
        <end position="1044"/>
    </location>
</feature>
<feature type="compositionally biased region" description="Polar residues" evidence="6">
    <location>
        <begin position="230"/>
        <end position="243"/>
    </location>
</feature>
<dbReference type="Pfam" id="PF13832">
    <property type="entry name" value="zf-HC5HC2H_2"/>
    <property type="match status" value="1"/>
</dbReference>
<reference evidence="11" key="2">
    <citation type="submission" date="2023-05" db="EMBL/GenBank/DDBJ databases">
        <authorList>
            <consortium name="Lawrence Berkeley National Laboratory"/>
            <person name="Steindorff A."/>
            <person name="Hensen N."/>
            <person name="Bonometti L."/>
            <person name="Westerberg I."/>
            <person name="Brannstrom I.O."/>
            <person name="Guillou S."/>
            <person name="Cros-Aarteil S."/>
            <person name="Calhoun S."/>
            <person name="Haridas S."/>
            <person name="Kuo A."/>
            <person name="Mondo S."/>
            <person name="Pangilinan J."/>
            <person name="Riley R."/>
            <person name="Labutti K."/>
            <person name="Andreopoulos B."/>
            <person name="Lipzen A."/>
            <person name="Chen C."/>
            <person name="Yanf M."/>
            <person name="Daum C."/>
            <person name="Ng V."/>
            <person name="Clum A."/>
            <person name="Ohm R."/>
            <person name="Martin F."/>
            <person name="Silar P."/>
            <person name="Natvig D."/>
            <person name="Lalanne C."/>
            <person name="Gautier V."/>
            <person name="Ament-Velasquez S.L."/>
            <person name="Kruys A."/>
            <person name="Hutchinson M.I."/>
            <person name="Powell A.J."/>
            <person name="Barry K."/>
            <person name="Miller A.N."/>
            <person name="Grigoriev I.V."/>
            <person name="Debuchy R."/>
            <person name="Gladieux P."/>
            <person name="Thoren M.H."/>
            <person name="Johannesson H."/>
        </authorList>
    </citation>
    <scope>NUCLEOTIDE SEQUENCE</scope>
    <source>
        <strain evidence="11">CBS 990.96</strain>
    </source>
</reference>
<dbReference type="PROSITE" id="PS50016">
    <property type="entry name" value="ZF_PHD_2"/>
    <property type="match status" value="2"/>
</dbReference>